<comment type="caution">
    <text evidence="1">The sequence shown here is derived from an EMBL/GenBank/DDBJ whole genome shotgun (WGS) entry which is preliminary data.</text>
</comment>
<dbReference type="EMBL" id="JAEUBE010000055">
    <property type="protein sequence ID" value="KAH3671502.1"/>
    <property type="molecule type" value="Genomic_DNA"/>
</dbReference>
<dbReference type="AlphaFoldDB" id="A0A9P8PHR6"/>
<evidence type="ECO:0000313" key="2">
    <source>
        <dbReference type="Proteomes" id="UP000769157"/>
    </source>
</evidence>
<accession>A0A9P8PHR6</accession>
<reference evidence="1" key="1">
    <citation type="journal article" date="2021" name="Open Biol.">
        <title>Shared evolutionary footprints suggest mitochondrial oxidative damage underlies multiple complex I losses in fungi.</title>
        <authorList>
            <person name="Schikora-Tamarit M.A."/>
            <person name="Marcet-Houben M."/>
            <person name="Nosek J."/>
            <person name="Gabaldon T."/>
        </authorList>
    </citation>
    <scope>NUCLEOTIDE SEQUENCE</scope>
    <source>
        <strain evidence="1">CBS6075</strain>
    </source>
</reference>
<evidence type="ECO:0000313" key="1">
    <source>
        <dbReference type="EMBL" id="KAH3671502.1"/>
    </source>
</evidence>
<dbReference type="GeneID" id="70232173"/>
<name>A0A9P8PHR6_9ASCO</name>
<keyword evidence="2" id="KW-1185">Reference proteome</keyword>
<dbReference type="Proteomes" id="UP000769157">
    <property type="component" value="Unassembled WGS sequence"/>
</dbReference>
<gene>
    <name evidence="1" type="ORF">OGAPHI_000205</name>
</gene>
<protein>
    <submittedName>
        <fullName evidence="1">Uncharacterized protein</fullName>
    </submittedName>
</protein>
<organism evidence="1 2">
    <name type="scientific">Ogataea philodendri</name>
    <dbReference type="NCBI Taxonomy" id="1378263"/>
    <lineage>
        <taxon>Eukaryota</taxon>
        <taxon>Fungi</taxon>
        <taxon>Dikarya</taxon>
        <taxon>Ascomycota</taxon>
        <taxon>Saccharomycotina</taxon>
        <taxon>Pichiomycetes</taxon>
        <taxon>Pichiales</taxon>
        <taxon>Pichiaceae</taxon>
        <taxon>Ogataea</taxon>
    </lineage>
</organism>
<reference evidence="1" key="2">
    <citation type="submission" date="2021-01" db="EMBL/GenBank/DDBJ databases">
        <authorList>
            <person name="Schikora-Tamarit M.A."/>
        </authorList>
    </citation>
    <scope>NUCLEOTIDE SEQUENCE</scope>
    <source>
        <strain evidence="1">CBS6075</strain>
    </source>
</reference>
<dbReference type="RefSeq" id="XP_046064678.1">
    <property type="nucleotide sequence ID" value="XM_046202897.1"/>
</dbReference>
<sequence length="203" mass="22709">MRLLSKTRPRFSIESESWISDRALKEDPNSVISGPISEKCLTRRLFVFEMLSRTASYLVNFFSNLTKFSNCSSPASSGNMLKLEAAGNGSVRKSLKFVSGSKKVRKYRHVLIWGKAMHRFRNTASIRLRYSIKFNGSLEACDSLAVGKCDSMFLVVVVKLDARVCFSGMGGTRTVGKILIRQVRSVSNSLYRLFTVNGPTLMV</sequence>
<proteinExistence type="predicted"/>